<evidence type="ECO:0000313" key="1">
    <source>
        <dbReference type="EMBL" id="MFD2247771.1"/>
    </source>
</evidence>
<dbReference type="EMBL" id="JBHUIM010000002">
    <property type="protein sequence ID" value="MFD2247771.1"/>
    <property type="molecule type" value="Genomic_DNA"/>
</dbReference>
<proteinExistence type="predicted"/>
<dbReference type="Proteomes" id="UP001597374">
    <property type="component" value="Unassembled WGS sequence"/>
</dbReference>
<organism evidence="1 2">
    <name type="scientific">Pontibacter ruber</name>
    <dbReference type="NCBI Taxonomy" id="1343895"/>
    <lineage>
        <taxon>Bacteria</taxon>
        <taxon>Pseudomonadati</taxon>
        <taxon>Bacteroidota</taxon>
        <taxon>Cytophagia</taxon>
        <taxon>Cytophagales</taxon>
        <taxon>Hymenobacteraceae</taxon>
        <taxon>Pontibacter</taxon>
    </lineage>
</organism>
<reference evidence="2" key="1">
    <citation type="journal article" date="2019" name="Int. J. Syst. Evol. Microbiol.">
        <title>The Global Catalogue of Microorganisms (GCM) 10K type strain sequencing project: providing services to taxonomists for standard genome sequencing and annotation.</title>
        <authorList>
            <consortium name="The Broad Institute Genomics Platform"/>
            <consortium name="The Broad Institute Genome Sequencing Center for Infectious Disease"/>
            <person name="Wu L."/>
            <person name="Ma J."/>
        </authorList>
    </citation>
    <scope>NUCLEOTIDE SEQUENCE [LARGE SCALE GENOMIC DNA]</scope>
    <source>
        <strain evidence="2">CGMCC 4.1782</strain>
    </source>
</reference>
<dbReference type="RefSeq" id="WP_250430903.1">
    <property type="nucleotide sequence ID" value="NZ_JALPRR010000003.1"/>
</dbReference>
<accession>A0ABW5CZC3</accession>
<gene>
    <name evidence="1" type="ORF">ACFSKP_16010</name>
</gene>
<dbReference type="PROSITE" id="PS51257">
    <property type="entry name" value="PROKAR_LIPOPROTEIN"/>
    <property type="match status" value="1"/>
</dbReference>
<protein>
    <recommendedName>
        <fullName evidence="3">Lipocalin-like domain-containing protein</fullName>
    </recommendedName>
</protein>
<evidence type="ECO:0000313" key="2">
    <source>
        <dbReference type="Proteomes" id="UP001597374"/>
    </source>
</evidence>
<name>A0ABW5CZC3_9BACT</name>
<comment type="caution">
    <text evidence="1">The sequence shown here is derived from an EMBL/GenBank/DDBJ whole genome shotgun (WGS) entry which is preliminary data.</text>
</comment>
<keyword evidence="2" id="KW-1185">Reference proteome</keyword>
<evidence type="ECO:0008006" key="3">
    <source>
        <dbReference type="Google" id="ProtNLM"/>
    </source>
</evidence>
<sequence>MKDFFLLSLLIIALFGCEKDNEEERLMKTKLALSKDWQLHSVKITEPSQFRLNQTLDDCSKLKIWSFEETGYFRFKEEEACNPHQYVHAGSWIIENGKFLKIVWKEMNYGQPGGEMKLLIEEVSADSLKLNYEVILYDEDNKPFTGVQKYTFIRK</sequence>